<dbReference type="Pfam" id="PF13676">
    <property type="entry name" value="TIR_2"/>
    <property type="match status" value="1"/>
</dbReference>
<dbReference type="SUPFAM" id="SSF52200">
    <property type="entry name" value="Toll/Interleukin receptor TIR domain"/>
    <property type="match status" value="1"/>
</dbReference>
<dbReference type="EMBL" id="CAJOBI010332164">
    <property type="protein sequence ID" value="CAF5200358.1"/>
    <property type="molecule type" value="Genomic_DNA"/>
</dbReference>
<evidence type="ECO:0000259" key="1">
    <source>
        <dbReference type="PROSITE" id="PS50104"/>
    </source>
</evidence>
<dbReference type="InterPro" id="IPR035897">
    <property type="entry name" value="Toll_tir_struct_dom_sf"/>
</dbReference>
<name>A0A8S3IKA4_9BILA</name>
<dbReference type="GO" id="GO:0007165">
    <property type="term" value="P:signal transduction"/>
    <property type="evidence" value="ECO:0007669"/>
    <property type="project" value="InterPro"/>
</dbReference>
<dbReference type="Proteomes" id="UP000676336">
    <property type="component" value="Unassembled WGS sequence"/>
</dbReference>
<feature type="domain" description="TIR" evidence="1">
    <location>
        <begin position="83"/>
        <end position="212"/>
    </location>
</feature>
<comment type="caution">
    <text evidence="2">The sequence shown here is derived from an EMBL/GenBank/DDBJ whole genome shotgun (WGS) entry which is preliminary data.</text>
</comment>
<gene>
    <name evidence="2" type="ORF">SMN809_LOCUS75302</name>
</gene>
<dbReference type="PROSITE" id="PS50104">
    <property type="entry name" value="TIR"/>
    <property type="match status" value="1"/>
</dbReference>
<accession>A0A8S3IKA4</accession>
<organism evidence="2 3">
    <name type="scientific">Rotaria magnacalcarata</name>
    <dbReference type="NCBI Taxonomy" id="392030"/>
    <lineage>
        <taxon>Eukaryota</taxon>
        <taxon>Metazoa</taxon>
        <taxon>Spiralia</taxon>
        <taxon>Gnathifera</taxon>
        <taxon>Rotifera</taxon>
        <taxon>Eurotatoria</taxon>
        <taxon>Bdelloidea</taxon>
        <taxon>Philodinida</taxon>
        <taxon>Philodinidae</taxon>
        <taxon>Rotaria</taxon>
    </lineage>
</organism>
<dbReference type="PANTHER" id="PTHR46270:SF2">
    <property type="entry name" value="TIR DOMAIN-CONTAINING PROTEIN"/>
    <property type="match status" value="1"/>
</dbReference>
<dbReference type="InterPro" id="IPR000157">
    <property type="entry name" value="TIR_dom"/>
</dbReference>
<protein>
    <recommendedName>
        <fullName evidence="1">TIR domain-containing protein</fullName>
    </recommendedName>
</protein>
<dbReference type="AlphaFoldDB" id="A0A8S3IKA4"/>
<proteinExistence type="predicted"/>
<dbReference type="SMART" id="SM00255">
    <property type="entry name" value="TIR"/>
    <property type="match status" value="1"/>
</dbReference>
<sequence>MKFAKERKQDPLPLEVTYAMTFNKEAIKIIREDGEFVDHVKELLEAEIQEVAKIAHGIIEKTDDAKPAAAAALTDDTAEIESDKYHMMISYCWAQQPLCHKINDRLEKDGYKVWLDRDEMRGSILESMAEAIENSKFVLVCMSSNYKKSINCKAEAEYAFNQHKKIIPLIVEPNYKADGWLGFMAGSKIYVDFAGKEDEEFDKAYDLLIEELRRIGLDDKDEVQEKKADQTGTESKKE</sequence>
<feature type="non-terminal residue" evidence="2">
    <location>
        <position position="1"/>
    </location>
</feature>
<reference evidence="2" key="1">
    <citation type="submission" date="2021-02" db="EMBL/GenBank/DDBJ databases">
        <authorList>
            <person name="Nowell W R."/>
        </authorList>
    </citation>
    <scope>NUCLEOTIDE SEQUENCE</scope>
</reference>
<dbReference type="Gene3D" id="3.40.50.10140">
    <property type="entry name" value="Toll/interleukin-1 receptor homology (TIR) domain"/>
    <property type="match status" value="1"/>
</dbReference>
<evidence type="ECO:0000313" key="2">
    <source>
        <dbReference type="EMBL" id="CAF5200358.1"/>
    </source>
</evidence>
<dbReference type="PANTHER" id="PTHR46270">
    <property type="entry name" value="ARMADILLO-TYPE FOLD-RELATED"/>
    <property type="match status" value="1"/>
</dbReference>
<evidence type="ECO:0000313" key="3">
    <source>
        <dbReference type="Proteomes" id="UP000676336"/>
    </source>
</evidence>